<evidence type="ECO:0000313" key="2">
    <source>
        <dbReference type="EMBL" id="ETZ07738.1"/>
    </source>
</evidence>
<evidence type="ECO:0000313" key="3">
    <source>
        <dbReference type="Proteomes" id="UP000019112"/>
    </source>
</evidence>
<name>W6TEK7_HOLOB</name>
<keyword evidence="3" id="KW-1185">Reference proteome</keyword>
<reference evidence="2 3" key="1">
    <citation type="journal article" date="2014" name="FEMS Microbiol. Lett.">
        <title>Draft genome sequences of three Holospora species (Holospora obtusa, Holospora undulata, and Holospora elegans), endonuclear symbiotic bacteria of the ciliate Paramecium caudatum.</title>
        <authorList>
            <person name="Dohra H."/>
            <person name="Tanaka K."/>
            <person name="Suzuki T."/>
            <person name="Fujishima M."/>
            <person name="Suzuki H."/>
        </authorList>
    </citation>
    <scope>NUCLEOTIDE SEQUENCE [LARGE SCALE GENOMIC DNA]</scope>
    <source>
        <strain evidence="2 3">F1</strain>
    </source>
</reference>
<keyword evidence="1" id="KW-1133">Transmembrane helix</keyword>
<proteinExistence type="predicted"/>
<evidence type="ECO:0000256" key="1">
    <source>
        <dbReference type="SAM" id="Phobius"/>
    </source>
</evidence>
<feature type="transmembrane region" description="Helical" evidence="1">
    <location>
        <begin position="20"/>
        <end position="39"/>
    </location>
</feature>
<gene>
    <name evidence="2" type="ORF">P618_200049</name>
</gene>
<keyword evidence="1" id="KW-0812">Transmembrane</keyword>
<organism evidence="2 3">
    <name type="scientific">Holospora obtusa F1</name>
    <dbReference type="NCBI Taxonomy" id="1399147"/>
    <lineage>
        <taxon>Bacteria</taxon>
        <taxon>Pseudomonadati</taxon>
        <taxon>Pseudomonadota</taxon>
        <taxon>Alphaproteobacteria</taxon>
        <taxon>Holosporales</taxon>
        <taxon>Holosporaceae</taxon>
        <taxon>Holospora</taxon>
    </lineage>
</organism>
<sequence>MSSYVTLQMLHPIEYIKSSPIMAVNLLIIIINMHLRIYFQRVFNENNSEYQKTNGQIERMNRALKETTVNNFYYSSHGSAQTVSAC</sequence>
<protein>
    <submittedName>
        <fullName evidence="2">Uncharacterized protein</fullName>
    </submittedName>
</protein>
<accession>W6TEK7</accession>
<keyword evidence="1" id="KW-0472">Membrane</keyword>
<dbReference type="AlphaFoldDB" id="W6TEK7"/>
<dbReference type="Proteomes" id="UP000019112">
    <property type="component" value="Unassembled WGS sequence"/>
</dbReference>
<dbReference type="EMBL" id="AWTR02000006">
    <property type="protein sequence ID" value="ETZ07738.1"/>
    <property type="molecule type" value="Genomic_DNA"/>
</dbReference>
<comment type="caution">
    <text evidence="2">The sequence shown here is derived from an EMBL/GenBank/DDBJ whole genome shotgun (WGS) entry which is preliminary data.</text>
</comment>